<proteinExistence type="predicted"/>
<dbReference type="SUPFAM" id="SSF103473">
    <property type="entry name" value="MFS general substrate transporter"/>
    <property type="match status" value="1"/>
</dbReference>
<keyword evidence="3 6" id="KW-0812">Transmembrane</keyword>
<evidence type="ECO:0000313" key="9">
    <source>
        <dbReference type="Proteomes" id="UP000604161"/>
    </source>
</evidence>
<dbReference type="PANTHER" id="PTHR43124:SF3">
    <property type="entry name" value="CHLORAMPHENICOL EFFLUX PUMP RV0191"/>
    <property type="match status" value="1"/>
</dbReference>
<feature type="transmembrane region" description="Helical" evidence="6">
    <location>
        <begin position="315"/>
        <end position="341"/>
    </location>
</feature>
<protein>
    <submittedName>
        <fullName evidence="8">MFS transporter</fullName>
    </submittedName>
</protein>
<evidence type="ECO:0000256" key="6">
    <source>
        <dbReference type="SAM" id="Phobius"/>
    </source>
</evidence>
<feature type="transmembrane region" description="Helical" evidence="6">
    <location>
        <begin position="229"/>
        <end position="249"/>
    </location>
</feature>
<dbReference type="EMBL" id="JACYFC010000002">
    <property type="protein sequence ID" value="MBD5770721.1"/>
    <property type="molecule type" value="Genomic_DNA"/>
</dbReference>
<accession>A0ABR8NXF9</accession>
<feature type="transmembrane region" description="Helical" evidence="6">
    <location>
        <begin position="148"/>
        <end position="166"/>
    </location>
</feature>
<dbReference type="InterPro" id="IPR011701">
    <property type="entry name" value="MFS"/>
</dbReference>
<dbReference type="PROSITE" id="PS50850">
    <property type="entry name" value="MFS"/>
    <property type="match status" value="1"/>
</dbReference>
<dbReference type="InterPro" id="IPR036259">
    <property type="entry name" value="MFS_trans_sf"/>
</dbReference>
<evidence type="ECO:0000256" key="2">
    <source>
        <dbReference type="ARBA" id="ARBA00022475"/>
    </source>
</evidence>
<dbReference type="Pfam" id="PF07690">
    <property type="entry name" value="MFS_1"/>
    <property type="match status" value="1"/>
</dbReference>
<feature type="transmembrane region" description="Helical" evidence="6">
    <location>
        <begin position="89"/>
        <end position="107"/>
    </location>
</feature>
<evidence type="ECO:0000259" key="7">
    <source>
        <dbReference type="PROSITE" id="PS50850"/>
    </source>
</evidence>
<feature type="transmembrane region" description="Helical" evidence="6">
    <location>
        <begin position="261"/>
        <end position="283"/>
    </location>
</feature>
<keyword evidence="2" id="KW-1003">Cell membrane</keyword>
<feature type="transmembrane region" description="Helical" evidence="6">
    <location>
        <begin position="290"/>
        <end position="309"/>
    </location>
</feature>
<evidence type="ECO:0000256" key="4">
    <source>
        <dbReference type="ARBA" id="ARBA00022989"/>
    </source>
</evidence>
<dbReference type="RefSeq" id="WP_191594101.1">
    <property type="nucleotide sequence ID" value="NZ_JACYFC010000002.1"/>
</dbReference>
<dbReference type="InterPro" id="IPR050189">
    <property type="entry name" value="MFS_Efflux_Transporters"/>
</dbReference>
<keyword evidence="4 6" id="KW-1133">Transmembrane helix</keyword>
<dbReference type="Gene3D" id="1.20.1250.20">
    <property type="entry name" value="MFS general substrate transporter like domains"/>
    <property type="match status" value="1"/>
</dbReference>
<name>A0ABR8NXF9_9GAMM</name>
<feature type="transmembrane region" description="Helical" evidence="6">
    <location>
        <begin position="21"/>
        <end position="39"/>
    </location>
</feature>
<dbReference type="Proteomes" id="UP000604161">
    <property type="component" value="Unassembled WGS sequence"/>
</dbReference>
<evidence type="ECO:0000313" key="8">
    <source>
        <dbReference type="EMBL" id="MBD5770721.1"/>
    </source>
</evidence>
<sequence length="408" mass="43439">MSRDSVNNPAPVPAPAPKTQLLEIVLLWIAGVSTAMQFAKFSVSYDAVLQHYQTSATMTGMALSILGVAGLMFGVFGGIIASRVGYLKVLMGALLLGGLLSFIQSLLPNFTLLIITRLIEGFSQLGVVVTAPTLIAKLSAPQHRSLSMGLWATFFGVAFAVSGWLGKAILDQYGLSELFFSHGVLITSMAVILYFLLRNNPVLNIEPVAVNQGSFLRQMARVYRNPRSLLPSVVFLFYTCTLVSLLTYAPRLVDDAKLQALLMVCLPLVSTCGTFLAGALAQYVMRPQHVALMAYSGIGISALTLSSLLDQPIVFGLAVGVLILFLGMVSGASMAMIPALARNPSEQAQSYGLIAQFGNLGGTIGPPSFALLISLYGIYGLVSLVLLICSLGIVFSFLANRIKSTESV</sequence>
<dbReference type="InterPro" id="IPR020846">
    <property type="entry name" value="MFS_dom"/>
</dbReference>
<comment type="caution">
    <text evidence="8">The sequence shown here is derived from an EMBL/GenBank/DDBJ whole genome shotgun (WGS) entry which is preliminary data.</text>
</comment>
<comment type="subcellular location">
    <subcellularLocation>
        <location evidence="1">Cell membrane</location>
        <topology evidence="1">Multi-pass membrane protein</topology>
    </subcellularLocation>
</comment>
<feature type="domain" description="Major facilitator superfamily (MFS) profile" evidence="7">
    <location>
        <begin position="23"/>
        <end position="401"/>
    </location>
</feature>
<feature type="transmembrane region" description="Helical" evidence="6">
    <location>
        <begin position="378"/>
        <end position="399"/>
    </location>
</feature>
<evidence type="ECO:0000256" key="5">
    <source>
        <dbReference type="ARBA" id="ARBA00023136"/>
    </source>
</evidence>
<keyword evidence="9" id="KW-1185">Reference proteome</keyword>
<evidence type="ECO:0000256" key="3">
    <source>
        <dbReference type="ARBA" id="ARBA00022692"/>
    </source>
</evidence>
<evidence type="ECO:0000256" key="1">
    <source>
        <dbReference type="ARBA" id="ARBA00004651"/>
    </source>
</evidence>
<feature type="transmembrane region" description="Helical" evidence="6">
    <location>
        <begin position="178"/>
        <end position="197"/>
    </location>
</feature>
<organism evidence="8 9">
    <name type="scientific">Marinomonas colpomeniae</name>
    <dbReference type="NCBI Taxonomy" id="2774408"/>
    <lineage>
        <taxon>Bacteria</taxon>
        <taxon>Pseudomonadati</taxon>
        <taxon>Pseudomonadota</taxon>
        <taxon>Gammaproteobacteria</taxon>
        <taxon>Oceanospirillales</taxon>
        <taxon>Oceanospirillaceae</taxon>
        <taxon>Marinomonas</taxon>
    </lineage>
</organism>
<feature type="transmembrane region" description="Helical" evidence="6">
    <location>
        <begin position="59"/>
        <end position="82"/>
    </location>
</feature>
<keyword evidence="5 6" id="KW-0472">Membrane</keyword>
<dbReference type="PANTHER" id="PTHR43124">
    <property type="entry name" value="PURINE EFFLUX PUMP PBUE"/>
    <property type="match status" value="1"/>
</dbReference>
<reference evidence="8 9" key="1">
    <citation type="submission" date="2020-09" db="EMBL/GenBank/DDBJ databases">
        <title>Marinomonas sp. nov., isolated from the cysticercosis algae of Qingdao, China.</title>
        <authorList>
            <person name="Sun X."/>
        </authorList>
    </citation>
    <scope>NUCLEOTIDE SEQUENCE [LARGE SCALE GENOMIC DNA]</scope>
    <source>
        <strain evidence="8 9">SM2066</strain>
    </source>
</reference>
<gene>
    <name evidence="8" type="ORF">IF202_06625</name>
</gene>